<dbReference type="OrthoDB" id="5412288at2759"/>
<reference evidence="3" key="1">
    <citation type="submission" date="2022-11" db="EMBL/GenBank/DDBJ databases">
        <authorList>
            <person name="Petersen C."/>
        </authorList>
    </citation>
    <scope>NUCLEOTIDE SEQUENCE</scope>
    <source>
        <strain evidence="3">IBT 30761</strain>
    </source>
</reference>
<name>A0A9W9EZ83_9EURO</name>
<evidence type="ECO:0000256" key="1">
    <source>
        <dbReference type="SAM" id="MobiDB-lite"/>
    </source>
</evidence>
<protein>
    <recommendedName>
        <fullName evidence="2">Rrn9 domain-containing protein</fullName>
    </recommendedName>
</protein>
<keyword evidence="4" id="KW-1185">Reference proteome</keyword>
<evidence type="ECO:0000313" key="3">
    <source>
        <dbReference type="EMBL" id="KAJ5090667.1"/>
    </source>
</evidence>
<dbReference type="RefSeq" id="XP_056472648.1">
    <property type="nucleotide sequence ID" value="XM_056621842.1"/>
</dbReference>
<feature type="region of interest" description="Disordered" evidence="1">
    <location>
        <begin position="1"/>
        <end position="162"/>
    </location>
</feature>
<organism evidence="3 4">
    <name type="scientific">Penicillium argentinense</name>
    <dbReference type="NCBI Taxonomy" id="1131581"/>
    <lineage>
        <taxon>Eukaryota</taxon>
        <taxon>Fungi</taxon>
        <taxon>Dikarya</taxon>
        <taxon>Ascomycota</taxon>
        <taxon>Pezizomycotina</taxon>
        <taxon>Eurotiomycetes</taxon>
        <taxon>Eurotiomycetidae</taxon>
        <taxon>Eurotiales</taxon>
        <taxon>Aspergillaceae</taxon>
        <taxon>Penicillium</taxon>
    </lineage>
</organism>
<gene>
    <name evidence="3" type="ORF">N7532_009351</name>
</gene>
<reference evidence="3" key="2">
    <citation type="journal article" date="2023" name="IMA Fungus">
        <title>Comparative genomic study of the Penicillium genus elucidates a diverse pangenome and 15 lateral gene transfer events.</title>
        <authorList>
            <person name="Petersen C."/>
            <person name="Sorensen T."/>
            <person name="Nielsen M.R."/>
            <person name="Sondergaard T.E."/>
            <person name="Sorensen J.L."/>
            <person name="Fitzpatrick D.A."/>
            <person name="Frisvad J.C."/>
            <person name="Nielsen K.L."/>
        </authorList>
    </citation>
    <scope>NUCLEOTIDE SEQUENCE</scope>
    <source>
        <strain evidence="3">IBT 30761</strain>
    </source>
</reference>
<feature type="region of interest" description="Disordered" evidence="1">
    <location>
        <begin position="411"/>
        <end position="490"/>
    </location>
</feature>
<feature type="compositionally biased region" description="Low complexity" evidence="1">
    <location>
        <begin position="27"/>
        <end position="41"/>
    </location>
</feature>
<feature type="compositionally biased region" description="Basic residues" evidence="1">
    <location>
        <begin position="427"/>
        <end position="437"/>
    </location>
</feature>
<dbReference type="Proteomes" id="UP001149074">
    <property type="component" value="Unassembled WGS sequence"/>
</dbReference>
<dbReference type="GeneID" id="81360821"/>
<proteinExistence type="predicted"/>
<evidence type="ECO:0000259" key="2">
    <source>
        <dbReference type="Pfam" id="PF10680"/>
    </source>
</evidence>
<feature type="region of interest" description="Disordered" evidence="1">
    <location>
        <begin position="645"/>
        <end position="736"/>
    </location>
</feature>
<sequence length="736" mass="83297">MSSQSDNVNLPSSSQFVPPESAQPYRSLFGGPSSDGFSSSQPGPPPGSIFGGPSGRAIPQLEPMSEELEFQDEDEDVHDDYDDLEALMREKPLEADYGSDGESFEGSLGDDEMDLDSEPDLPTKGKTRKSFDSHKKTVPPTTYVLHRGVDLPPGAPRPNRYPKEQNLWRIDTADERGAYQGITEERARDLAIHLYNTFKWRDPKSSTGGVDGLQRDATRINKKGWVSWPMTSDLVPRRDETIKWKLRDDDTLRMPPDPRASAELEESIIANMMKTAKETFYAGERQGLSYSKALKKYWVQWTQERKMREQGKDPTEIKDEVVSEKGYLKNANVEAEVSKLQAIPLWRMPQEPPRRKMKVKDFQTRSVFQADDDKSRRQLRPLCRTVISQVDDLLIGLHRIQKRRYMYHTQDILGKTRSARESETSRSRSRSHKRARQHSPGSTGRNRSSRPHDASDDASSNDASSDDAESDGPSKQTRGRPRNRDNTHRREYVMGSLRDWSEVMGVAAMIGLPSAAIMRASKRCADLFNQDMEFINLPEGQMRERSKSPTTKNRRMVYVESDDHMAAPKIRAKALRNQLDYEKRQVKRDQKRAEIAGNKFDSDVESPENKGVHGKPHLLCPFPKCPFQMIGFSRPAYLRQHLRGVHKVRSPSPSSSGDDATIKSRSPDEPRSKSVETINEPRALSVSRSEADVTIKSRSPSQPRSRSVEAIDRSIPLRVSKSPSTSEPSKAESTDE</sequence>
<evidence type="ECO:0000313" key="4">
    <source>
        <dbReference type="Proteomes" id="UP001149074"/>
    </source>
</evidence>
<dbReference type="AlphaFoldDB" id="A0A9W9EZ83"/>
<comment type="caution">
    <text evidence="3">The sequence shown here is derived from an EMBL/GenBank/DDBJ whole genome shotgun (WGS) entry which is preliminary data.</text>
</comment>
<accession>A0A9W9EZ83</accession>
<feature type="compositionally biased region" description="Acidic residues" evidence="1">
    <location>
        <begin position="97"/>
        <end position="119"/>
    </location>
</feature>
<feature type="compositionally biased region" description="Acidic residues" evidence="1">
    <location>
        <begin position="64"/>
        <end position="85"/>
    </location>
</feature>
<feature type="region of interest" description="Disordered" evidence="1">
    <location>
        <begin position="584"/>
        <end position="612"/>
    </location>
</feature>
<feature type="compositionally biased region" description="Polar residues" evidence="1">
    <location>
        <begin position="1"/>
        <end position="16"/>
    </location>
</feature>
<dbReference type="Pfam" id="PF10680">
    <property type="entry name" value="RRN9"/>
    <property type="match status" value="1"/>
</dbReference>
<dbReference type="EMBL" id="JAPQKI010000009">
    <property type="protein sequence ID" value="KAJ5090667.1"/>
    <property type="molecule type" value="Genomic_DNA"/>
</dbReference>
<dbReference type="InterPro" id="IPR019622">
    <property type="entry name" value="Rrn9_dom"/>
</dbReference>
<feature type="domain" description="Rrn9" evidence="2">
    <location>
        <begin position="184"/>
        <end position="242"/>
    </location>
</feature>
<feature type="compositionally biased region" description="Basic and acidic residues" evidence="1">
    <location>
        <begin position="660"/>
        <end position="674"/>
    </location>
</feature>
<feature type="compositionally biased region" description="Basic and acidic residues" evidence="1">
    <location>
        <begin position="584"/>
        <end position="594"/>
    </location>
</feature>